<dbReference type="InterPro" id="IPR011330">
    <property type="entry name" value="Glyco_hydro/deAcase_b/a-brl"/>
</dbReference>
<dbReference type="InterPro" id="IPR026444">
    <property type="entry name" value="Secre_tail"/>
</dbReference>
<dbReference type="Gene3D" id="3.20.20.370">
    <property type="entry name" value="Glycoside hydrolase/deacetylase"/>
    <property type="match status" value="1"/>
</dbReference>
<dbReference type="GO" id="GO:0005975">
    <property type="term" value="P:carbohydrate metabolic process"/>
    <property type="evidence" value="ECO:0007669"/>
    <property type="project" value="InterPro"/>
</dbReference>
<dbReference type="CDD" id="cd04080">
    <property type="entry name" value="CBM6_cellulase-like"/>
    <property type="match status" value="3"/>
</dbReference>
<dbReference type="PATRIC" id="fig|512763.3.peg.3512"/>
<dbReference type="PROSITE" id="PS51175">
    <property type="entry name" value="CBM6"/>
    <property type="match status" value="3"/>
</dbReference>
<organism evidence="3 4">
    <name type="scientific">Rufibacter tibetensis</name>
    <dbReference type="NCBI Taxonomy" id="512763"/>
    <lineage>
        <taxon>Bacteria</taxon>
        <taxon>Pseudomonadati</taxon>
        <taxon>Bacteroidota</taxon>
        <taxon>Cytophagia</taxon>
        <taxon>Cytophagales</taxon>
        <taxon>Hymenobacteraceae</taxon>
        <taxon>Rufibacter</taxon>
    </lineage>
</organism>
<dbReference type="InterPro" id="IPR005084">
    <property type="entry name" value="CBM6"/>
</dbReference>
<evidence type="ECO:0000313" key="3">
    <source>
        <dbReference type="EMBL" id="ALJ00188.1"/>
    </source>
</evidence>
<dbReference type="GO" id="GO:0030246">
    <property type="term" value="F:carbohydrate binding"/>
    <property type="evidence" value="ECO:0007669"/>
    <property type="project" value="InterPro"/>
</dbReference>
<dbReference type="EMBL" id="CP012643">
    <property type="protein sequence ID" value="ALJ00188.1"/>
    <property type="molecule type" value="Genomic_DNA"/>
</dbReference>
<protein>
    <recommendedName>
        <fullName evidence="2">CBM6 domain-containing protein</fullName>
    </recommendedName>
</protein>
<dbReference type="Pfam" id="PF03422">
    <property type="entry name" value="CBM_6"/>
    <property type="match status" value="3"/>
</dbReference>
<accession>A0A0P0CRW4</accession>
<dbReference type="NCBIfam" id="TIGR04183">
    <property type="entry name" value="Por_Secre_tail"/>
    <property type="match status" value="1"/>
</dbReference>
<feature type="domain" description="CBM6" evidence="2">
    <location>
        <begin position="159"/>
        <end position="279"/>
    </location>
</feature>
<keyword evidence="4" id="KW-1185">Reference proteome</keyword>
<dbReference type="Gene3D" id="2.60.120.260">
    <property type="entry name" value="Galactose-binding domain-like"/>
    <property type="match status" value="3"/>
</dbReference>
<dbReference type="SUPFAM" id="SSF88713">
    <property type="entry name" value="Glycoside hydrolase/deacetylase"/>
    <property type="match status" value="1"/>
</dbReference>
<dbReference type="AlphaFoldDB" id="A0A0P0CRW4"/>
<gene>
    <name evidence="3" type="ORF">DC20_15980</name>
</gene>
<dbReference type="SMART" id="SM00606">
    <property type="entry name" value="CBD_IV"/>
    <property type="match status" value="3"/>
</dbReference>
<dbReference type="STRING" id="512763.DC20_15980"/>
<sequence length="1110" mass="119015">MGFPNLVATAGGIGSEKPLWETNQSFRKCRDTEALEKYEFHLDKGVKTTSKLLIGYNYDAAKTSALNLPASLEGGAFRKATEKARVHRAENPNGSTETYSQPYSFPTALNIAKVDLFERDYGTTGATTQAASATHGAATYVVRTQNVTPTTSTAKPIPGLAQAEAFDAMQGVQRETTGDTGGGQNIGYVDDNDWLDYRVNVASSGTYTLNLRLASPNTNGVVEVRNSAGSVLGSAAVPNTGGWQAYATVKTTVTLPAGEQTLRLHAQRGGWNLNWFEGVNSTTTAITTSTAKPIPGLAQAEAFDAMQGVQRETTGDTGGGQNIGYVDDNDWLDYRVNVASSGTYTLNLRLASPNTNGVVEVRNSAGSVLGSAAVPNTGGWQAYATVKTTVTLPAGEQTLRLHAQRGGWNLNWFEAVSSTSPAASIVPTTPLAGSITVQVKFASTPTLATASFADMKYDKSLGFLFVADDAHLANYNLVYKVLNGGTAIDGKTYPRVTYTDGAGNQVGYKWSFAINDKGDEPNSVYTQYPQLKEMVGSGFDLMNHTRSHGGFHRYEEIKDLEKEIFQNTGYRTRTGVIPTADEGFVSSWMQEGYKFVGSTFGVAASRDGYDAYVNWNDRAFVKSMNTNHLLVSRFNMDGMWQADLGSADTWVDGMFAAAANGSKIMAHAFSHGPGGATETQYFKQFIDYVKNHPSNNDKVWIAGTQEFAEYYETKENAVKSEALSGNTLTITLDLSKVSDRNKLRDMSLLVNSPAAISSVTVTGADSFSFNAATKLINIYEANENVSSPFNDPTPPQITSVMASGNQLSITYDKAVIQSGIAGYEVEGNTVTGIAGSGTTWLLSLQNSWTTGQKLTYRMNLGNAAGNGLKVTSYIEHPVEIGTTTITGTSNRIEAERYTSMSGVQVETTTDAGAGQNVGHIDANDWMNYSVNVSSAGTYTMNFRVASGYSTGGRFEVRNANGAVLATVVVPGTGGWQSWQAVSAPVALTSGTQTLQLFALTAGWNINWLEIGSGMNLVKSAAVKADAFAVNWNVFPNPTADRVQVTIGSQITGEVSLEVINAAGKVIKRNTLKKTAEEVLQTISLEDQTNGMYFIRIKAKGITEVKEIIKQ</sequence>
<evidence type="ECO:0000259" key="2">
    <source>
        <dbReference type="PROSITE" id="PS51175"/>
    </source>
</evidence>
<dbReference type="Pfam" id="PF18962">
    <property type="entry name" value="Por_Secre_tail"/>
    <property type="match status" value="1"/>
</dbReference>
<dbReference type="SUPFAM" id="SSF49785">
    <property type="entry name" value="Galactose-binding domain-like"/>
    <property type="match status" value="3"/>
</dbReference>
<name>A0A0P0CRW4_9BACT</name>
<dbReference type="KEGG" id="rti:DC20_15980"/>
<keyword evidence="1" id="KW-0732">Signal</keyword>
<feature type="domain" description="CBM6" evidence="2">
    <location>
        <begin position="890"/>
        <end position="1011"/>
    </location>
</feature>
<reference evidence="3 4" key="1">
    <citation type="submission" date="2015-08" db="EMBL/GenBank/DDBJ databases">
        <title>Complete genome sequence of Rufibacter tibetensis strain 1351t, a radiation-resistant bacterium from tibet plateau.</title>
        <authorList>
            <person name="Dai J."/>
        </authorList>
    </citation>
    <scope>NUCLEOTIDE SEQUENCE [LARGE SCALE GENOMIC DNA]</scope>
    <source>
        <strain evidence="3 4">1351</strain>
    </source>
</reference>
<dbReference type="Proteomes" id="UP000061382">
    <property type="component" value="Chromosome"/>
</dbReference>
<dbReference type="InterPro" id="IPR008979">
    <property type="entry name" value="Galactose-bd-like_sf"/>
</dbReference>
<dbReference type="InterPro" id="IPR006584">
    <property type="entry name" value="Cellulose-bd_IV"/>
</dbReference>
<evidence type="ECO:0000256" key="1">
    <source>
        <dbReference type="ARBA" id="ARBA00022729"/>
    </source>
</evidence>
<evidence type="ECO:0000313" key="4">
    <source>
        <dbReference type="Proteomes" id="UP000061382"/>
    </source>
</evidence>
<proteinExistence type="predicted"/>
<feature type="domain" description="CBM6" evidence="2">
    <location>
        <begin position="296"/>
        <end position="416"/>
    </location>
</feature>